<evidence type="ECO:0000259" key="1">
    <source>
        <dbReference type="Pfam" id="PF20150"/>
    </source>
</evidence>
<dbReference type="Proteomes" id="UP000544331">
    <property type="component" value="Unassembled WGS sequence"/>
</dbReference>
<dbReference type="OrthoDB" id="3596450at2759"/>
<proteinExistence type="predicted"/>
<comment type="caution">
    <text evidence="2">The sequence shown here is derived from an EMBL/GenBank/DDBJ whole genome shotgun (WGS) entry which is preliminary data.</text>
</comment>
<evidence type="ECO:0000313" key="3">
    <source>
        <dbReference type="Proteomes" id="UP000544331"/>
    </source>
</evidence>
<evidence type="ECO:0000313" key="2">
    <source>
        <dbReference type="EMBL" id="KAF5718249.1"/>
    </source>
</evidence>
<dbReference type="EMBL" id="JAAOAN010000172">
    <property type="protein sequence ID" value="KAF5718249.1"/>
    <property type="molecule type" value="Genomic_DNA"/>
</dbReference>
<organism evidence="2 3">
    <name type="scientific">Fusarium mundagurra</name>
    <dbReference type="NCBI Taxonomy" id="1567541"/>
    <lineage>
        <taxon>Eukaryota</taxon>
        <taxon>Fungi</taxon>
        <taxon>Dikarya</taxon>
        <taxon>Ascomycota</taxon>
        <taxon>Pezizomycotina</taxon>
        <taxon>Sordariomycetes</taxon>
        <taxon>Hypocreomycetidae</taxon>
        <taxon>Hypocreales</taxon>
        <taxon>Nectriaceae</taxon>
        <taxon>Fusarium</taxon>
        <taxon>Fusarium fujikuroi species complex</taxon>
    </lineage>
</organism>
<dbReference type="AlphaFoldDB" id="A0A8H5YU15"/>
<protein>
    <recommendedName>
        <fullName evidence="1">2EXR domain-containing protein</fullName>
    </recommendedName>
</protein>
<accession>A0A8H5YU15</accession>
<gene>
    <name evidence="2" type="ORF">FMUND_5345</name>
</gene>
<reference evidence="2 3" key="1">
    <citation type="submission" date="2020-05" db="EMBL/GenBank/DDBJ databases">
        <title>Identification and distribution of gene clusters putatively required for synthesis of sphingolipid metabolism inhibitors in phylogenetically diverse species of the filamentous fungus Fusarium.</title>
        <authorList>
            <person name="Kim H.-S."/>
            <person name="Busman M."/>
            <person name="Brown D.W."/>
            <person name="Divon H."/>
            <person name="Uhlig S."/>
            <person name="Proctor R.H."/>
        </authorList>
    </citation>
    <scope>NUCLEOTIDE SEQUENCE [LARGE SCALE GENOMIC DNA]</scope>
    <source>
        <strain evidence="2 3">NRRL 66235</strain>
    </source>
</reference>
<sequence length="386" mass="44560">MSPQTFHPFPRLPTEIQLKIWKDACICSTMYRSIYDQQAFVHYVNVDTDKTGDRDQLTIRALDDQDRASDRSAYMLDGGLWMACKQSRDIIAEQSFPSWVRLHKNRDYIGHPATLATRNAPDPQKYMVLPEQDLFCIRTEDWKSLPHHFEHCKTSLPSFDPLSSSVVPVEKLAIEFDSSWIIDFPATLEELKGENSARGLVATWVEGVASGWVSTPKLFLIDKGTLLVNKTGPGHTIYHGSDGMYTQMYNGLYNDAIDQFMEDLWAFFPDEEYGELYAQNNPGSYDEDLHIWDNFHIDQVINVLVRFEFATRKEVSWTAVCNEIPDVDREGPLQDKATSGRVYDLECDDDVGYSVGHLYGTWWNRVYPWEACDEDKLERVEYIKLF</sequence>
<dbReference type="InterPro" id="IPR045518">
    <property type="entry name" value="2EXR"/>
</dbReference>
<feature type="domain" description="2EXR" evidence="1">
    <location>
        <begin position="6"/>
        <end position="98"/>
    </location>
</feature>
<name>A0A8H5YU15_9HYPO</name>
<dbReference type="Pfam" id="PF20150">
    <property type="entry name" value="2EXR"/>
    <property type="match status" value="1"/>
</dbReference>
<keyword evidence="3" id="KW-1185">Reference proteome</keyword>